<dbReference type="InterPro" id="IPR017259">
    <property type="entry name" value="UCP037672"/>
</dbReference>
<keyword evidence="1" id="KW-1133">Transmembrane helix</keyword>
<dbReference type="EMBL" id="CP007551">
    <property type="protein sequence ID" value="AHZ23345.1"/>
    <property type="molecule type" value="Genomic_DNA"/>
</dbReference>
<name>M0IUQ0_HALMT</name>
<proteinExistence type="predicted"/>
<reference evidence="4 7" key="3">
    <citation type="submission" date="2019-04" db="EMBL/GenBank/DDBJ databases">
        <title>Methylomes of two halophilic Archaea, Haloarcula marismortui and Haloferax mediterranei.</title>
        <authorList>
            <person name="DasSarma S."/>
            <person name="DasSarma P."/>
            <person name="DasSarma S."/>
            <person name="Fomenkov A."/>
            <person name="Vincze T."/>
            <person name="Anton B.P."/>
            <person name="Roberts R.J."/>
        </authorList>
    </citation>
    <scope>NUCLEOTIDE SEQUENCE [LARGE SCALE GENOMIC DNA]</scope>
    <source>
        <strain evidence="4">ATCC 33500</strain>
        <strain evidence="7">ATCC 33500 / DSM 1411 / JCM 8866 / NBRC 14739 / NCIMB 2177 / R-4</strain>
    </source>
</reference>
<protein>
    <submittedName>
        <fullName evidence="4">DUF3784 domain-containing protein</fullName>
    </submittedName>
</protein>
<evidence type="ECO:0000313" key="3">
    <source>
        <dbReference type="EMBL" id="ELZ99513.1"/>
    </source>
</evidence>
<dbReference type="PATRIC" id="fig|523841.21.peg.2666"/>
<dbReference type="Pfam" id="PF12650">
    <property type="entry name" value="DUF3784"/>
    <property type="match status" value="1"/>
</dbReference>
<dbReference type="EMBL" id="AOLO01000011">
    <property type="protein sequence ID" value="ELZ99513.1"/>
    <property type="molecule type" value="Genomic_DNA"/>
</dbReference>
<dbReference type="EMBL" id="CP039139">
    <property type="protein sequence ID" value="QCQ73802.1"/>
    <property type="molecule type" value="Genomic_DNA"/>
</dbReference>
<organism evidence="3 5">
    <name type="scientific">Haloferax mediterranei (strain ATCC 33500 / DSM 1411 / JCM 8866 / NBRC 14739 / NCIMB 2177 / R-4)</name>
    <name type="common">Halobacterium mediterranei</name>
    <dbReference type="NCBI Taxonomy" id="523841"/>
    <lineage>
        <taxon>Archaea</taxon>
        <taxon>Methanobacteriati</taxon>
        <taxon>Methanobacteriota</taxon>
        <taxon>Stenosarchaea group</taxon>
        <taxon>Halobacteria</taxon>
        <taxon>Halobacteriales</taxon>
        <taxon>Haloferacaceae</taxon>
        <taxon>Haloferax</taxon>
    </lineage>
</organism>
<evidence type="ECO:0000313" key="2">
    <source>
        <dbReference type="EMBL" id="AHZ23345.1"/>
    </source>
</evidence>
<evidence type="ECO:0000313" key="4">
    <source>
        <dbReference type="EMBL" id="QCQ73802.1"/>
    </source>
</evidence>
<dbReference type="Proteomes" id="UP000011603">
    <property type="component" value="Unassembled WGS sequence"/>
</dbReference>
<evidence type="ECO:0000313" key="5">
    <source>
        <dbReference type="Proteomes" id="UP000011603"/>
    </source>
</evidence>
<evidence type="ECO:0000256" key="1">
    <source>
        <dbReference type="SAM" id="Phobius"/>
    </source>
</evidence>
<accession>M0IUQ0</accession>
<dbReference type="AlphaFoldDB" id="M0IUQ0"/>
<keyword evidence="1" id="KW-0812">Transmembrane</keyword>
<gene>
    <name evidence="2" type="ORF">BM92_12175</name>
    <name evidence="3" type="ORF">C439_13204</name>
    <name evidence="4" type="ORF">E6P09_00280</name>
</gene>
<keyword evidence="5" id="KW-1185">Reference proteome</keyword>
<keyword evidence="1" id="KW-0472">Membrane</keyword>
<dbReference type="Proteomes" id="UP000027075">
    <property type="component" value="Chromosome"/>
</dbReference>
<feature type="transmembrane region" description="Helical" evidence="1">
    <location>
        <begin position="87"/>
        <end position="104"/>
    </location>
</feature>
<dbReference type="Proteomes" id="UP000299011">
    <property type="component" value="Chromosome"/>
</dbReference>
<feature type="transmembrane region" description="Helical" evidence="1">
    <location>
        <begin position="12"/>
        <end position="31"/>
    </location>
</feature>
<evidence type="ECO:0000313" key="7">
    <source>
        <dbReference type="Proteomes" id="UP000299011"/>
    </source>
</evidence>
<evidence type="ECO:0000313" key="6">
    <source>
        <dbReference type="Proteomes" id="UP000027075"/>
    </source>
</evidence>
<reference evidence="3 5" key="1">
    <citation type="journal article" date="2014" name="PLoS Genet.">
        <title>Phylogenetically driven sequencing of extremely halophilic archaea reveals strategies for static and dynamic osmo-response.</title>
        <authorList>
            <person name="Becker E.A."/>
            <person name="Seitzer P.M."/>
            <person name="Tritt A."/>
            <person name="Larsen D."/>
            <person name="Krusor M."/>
            <person name="Yao A.I."/>
            <person name="Wu D."/>
            <person name="Madern D."/>
            <person name="Eisen J.A."/>
            <person name="Darling A.E."/>
            <person name="Facciotti M.T."/>
        </authorList>
    </citation>
    <scope>NUCLEOTIDE SEQUENCE [LARGE SCALE GENOMIC DNA]</scope>
    <source>
        <strain evidence="3">ATCC 33500</strain>
        <strain evidence="5">ATCC 33500 / DSM 1411 / JCM 8866 / NBRC 14739 / NCIMB 2177 / R-4</strain>
    </source>
</reference>
<dbReference type="PaxDb" id="523841-HFX_2281"/>
<feature type="transmembrane region" description="Helical" evidence="1">
    <location>
        <begin position="56"/>
        <end position="81"/>
    </location>
</feature>
<sequence>MRTSMTVALGETTIVVAVLMLTGLGLCYLGYRIRYLKDYHLIAGYRSEEVADADSLARLVGGGTIVIGLVTLLYGAGAIVLRAGDTYWLSYTVLVLVSAGYLSVQSRQYAAET</sequence>
<reference evidence="2 6" key="2">
    <citation type="submission" date="2014-04" db="EMBL/GenBank/DDBJ databases">
        <title>Transcriptional profiles of Haloferax mediterranei on the basis of nitrogen availability.</title>
        <authorList>
            <person name="Bautista V."/>
        </authorList>
    </citation>
    <scope>NUCLEOTIDE SEQUENCE [LARGE SCALE GENOMIC DNA]</scope>
    <source>
        <strain evidence="2">ATCC 33500</strain>
        <strain evidence="6">ATCC 33500 / DSM 1411 / JCM 8866 / NBRC 14739 / NCIMB 2177 / R-4</strain>
    </source>
</reference>